<organism evidence="1">
    <name type="scientific">termite gut metagenome</name>
    <dbReference type="NCBI Taxonomy" id="433724"/>
    <lineage>
        <taxon>unclassified sequences</taxon>
        <taxon>metagenomes</taxon>
        <taxon>organismal metagenomes</taxon>
    </lineage>
</organism>
<evidence type="ECO:0000313" key="1">
    <source>
        <dbReference type="EMBL" id="KAA6329062.1"/>
    </source>
</evidence>
<accession>A0A5J4R5U6</accession>
<reference evidence="1" key="1">
    <citation type="submission" date="2019-03" db="EMBL/GenBank/DDBJ databases">
        <title>Single cell metagenomics reveals metabolic interactions within the superorganism composed of flagellate Streblomastix strix and complex community of Bacteroidetes bacteria on its surface.</title>
        <authorList>
            <person name="Treitli S.C."/>
            <person name="Kolisko M."/>
            <person name="Husnik F."/>
            <person name="Keeling P."/>
            <person name="Hampl V."/>
        </authorList>
    </citation>
    <scope>NUCLEOTIDE SEQUENCE</scope>
    <source>
        <strain evidence="1">STM</strain>
    </source>
</reference>
<dbReference type="AlphaFoldDB" id="A0A5J4R5U6"/>
<dbReference type="Gene3D" id="3.40.50.10140">
    <property type="entry name" value="Toll/interleukin-1 receptor homology (TIR) domain"/>
    <property type="match status" value="1"/>
</dbReference>
<dbReference type="EMBL" id="SNRY01001709">
    <property type="protein sequence ID" value="KAA6329062.1"/>
    <property type="molecule type" value="Genomic_DNA"/>
</dbReference>
<proteinExistence type="predicted"/>
<gene>
    <name evidence="1" type="ORF">EZS27_022097</name>
</gene>
<comment type="caution">
    <text evidence="1">The sequence shown here is derived from an EMBL/GenBank/DDBJ whole genome shotgun (WGS) entry which is preliminary data.</text>
</comment>
<name>A0A5J4R5U6_9ZZZZ</name>
<dbReference type="SUPFAM" id="SSF52200">
    <property type="entry name" value="Toll/Interleukin receptor TIR domain"/>
    <property type="match status" value="1"/>
</dbReference>
<protein>
    <submittedName>
        <fullName evidence="1">Uncharacterized protein</fullName>
    </submittedName>
</protein>
<sequence length="196" mass="22760">MIFTRGDFNGYKSLNEQAVNESRQRTRYFSATKPYSGTTVFISHKHDDLDLGELDGVIGMLKQHNVIPYIDSMDNKMPEHTCAETAKRIKQVIEFCDKFILLATNSAIESYWCNWEVGIGDVRKYKNHIAILPMKDVGKNYNGNEYLKLYSSIEYFDGTRSYSNGDNISAGYYVRTPTEENNYNIEPLKNWLEKRY</sequence>
<dbReference type="InterPro" id="IPR035897">
    <property type="entry name" value="Toll_tir_struct_dom_sf"/>
</dbReference>